<reference evidence="3 4" key="1">
    <citation type="submission" date="2016-03" db="EMBL/GenBank/DDBJ databases">
        <authorList>
            <person name="Ploux O."/>
        </authorList>
    </citation>
    <scope>NUCLEOTIDE SEQUENCE [LARGE SCALE GENOMIC DNA]</scope>
    <source>
        <strain evidence="3 4">UAMH 11012</strain>
    </source>
</reference>
<dbReference type="InterPro" id="IPR036420">
    <property type="entry name" value="BRCT_dom_sf"/>
</dbReference>
<evidence type="ECO:0000313" key="4">
    <source>
        <dbReference type="Proteomes" id="UP000184330"/>
    </source>
</evidence>
<organism evidence="3 4">
    <name type="scientific">Phialocephala subalpina</name>
    <dbReference type="NCBI Taxonomy" id="576137"/>
    <lineage>
        <taxon>Eukaryota</taxon>
        <taxon>Fungi</taxon>
        <taxon>Dikarya</taxon>
        <taxon>Ascomycota</taxon>
        <taxon>Pezizomycotina</taxon>
        <taxon>Leotiomycetes</taxon>
        <taxon>Helotiales</taxon>
        <taxon>Mollisiaceae</taxon>
        <taxon>Phialocephala</taxon>
        <taxon>Phialocephala fortinii species complex</taxon>
    </lineage>
</organism>
<dbReference type="PROSITE" id="PS50172">
    <property type="entry name" value="BRCT"/>
    <property type="match status" value="1"/>
</dbReference>
<dbReference type="SMART" id="SM00292">
    <property type="entry name" value="BRCT"/>
    <property type="match status" value="1"/>
</dbReference>
<name>A0A1L7XC77_9HELO</name>
<evidence type="ECO:0000256" key="1">
    <source>
        <dbReference type="SAM" id="MobiDB-lite"/>
    </source>
</evidence>
<dbReference type="InterPro" id="IPR001357">
    <property type="entry name" value="BRCT_dom"/>
</dbReference>
<proteinExistence type="predicted"/>
<dbReference type="Gene3D" id="3.40.50.10190">
    <property type="entry name" value="BRCT domain"/>
    <property type="match status" value="1"/>
</dbReference>
<dbReference type="Pfam" id="PF00533">
    <property type="entry name" value="BRCT"/>
    <property type="match status" value="1"/>
</dbReference>
<dbReference type="OrthoDB" id="446168at2759"/>
<accession>A0A1L7XC77</accession>
<feature type="compositionally biased region" description="Basic and acidic residues" evidence="1">
    <location>
        <begin position="101"/>
        <end position="115"/>
    </location>
</feature>
<feature type="domain" description="BRCT" evidence="2">
    <location>
        <begin position="125"/>
        <end position="203"/>
    </location>
</feature>
<evidence type="ECO:0000259" key="2">
    <source>
        <dbReference type="PROSITE" id="PS50172"/>
    </source>
</evidence>
<dbReference type="STRING" id="576137.A0A1L7XC77"/>
<feature type="region of interest" description="Disordered" evidence="1">
    <location>
        <begin position="201"/>
        <end position="237"/>
    </location>
</feature>
<dbReference type="EMBL" id="FJOG01000021">
    <property type="protein sequence ID" value="CZR62628.1"/>
    <property type="molecule type" value="Genomic_DNA"/>
</dbReference>
<dbReference type="Proteomes" id="UP000184330">
    <property type="component" value="Unassembled WGS sequence"/>
</dbReference>
<feature type="compositionally biased region" description="Acidic residues" evidence="1">
    <location>
        <begin position="214"/>
        <end position="226"/>
    </location>
</feature>
<feature type="compositionally biased region" description="Basic and acidic residues" evidence="1">
    <location>
        <begin position="58"/>
        <end position="82"/>
    </location>
</feature>
<protein>
    <recommendedName>
        <fullName evidence="2">BRCT domain-containing protein</fullName>
    </recommendedName>
</protein>
<keyword evidence="4" id="KW-1185">Reference proteome</keyword>
<sequence length="237" mass="24793">MPPKKAATSTTVYAILEGDSILSLHASEDSANAAKTSDTTVKSYNLIGGTVSVDAVVADKKEKPAKAAKSAKVEKAEKEDAPKANTAAKKTKTPAEQRAANADKPKKGAVDDKDLPENVQKLLKSNGSALAGMAIVVTGVPPVMGRANAEKLVQLYGGKVTKSTSKNTSLVVVGNDAGPAKLEKIEELGVKTVDEDGLVALIEGGGSKKRPASDDDEEDEDEEEEEEKPKKGKKQKK</sequence>
<dbReference type="AlphaFoldDB" id="A0A1L7XC77"/>
<gene>
    <name evidence="3" type="ORF">PAC_12525</name>
</gene>
<dbReference type="SUPFAM" id="SSF52113">
    <property type="entry name" value="BRCT domain"/>
    <property type="match status" value="1"/>
</dbReference>
<feature type="region of interest" description="Disordered" evidence="1">
    <location>
        <begin position="58"/>
        <end position="115"/>
    </location>
</feature>
<evidence type="ECO:0000313" key="3">
    <source>
        <dbReference type="EMBL" id="CZR62628.1"/>
    </source>
</evidence>